<keyword evidence="3" id="KW-0804">Transcription</keyword>
<sequence>MLMKDDFAPLYIQLQRKLRAQILNGEFKEGEAIPSETEIMKTFQSTRGTVRKAIALLVNEGLVHQVQGKGTFVLLRPLQYTMTNFGGFTDYLKSRKEVAVSKVLAQQTVTLDGKVYYQLVRARGVKKDDSVKYLMIDTSLIPLAIFPGLDQYDFENQSLYQIFREKYGIDPKRAEVNLSPVKIDAQMREILQVDKSEVALLKSEGSIYDQNDVEIEKIKIVCAPNVEVKIMTNLNNNANFAE</sequence>
<dbReference type="InterPro" id="IPR036388">
    <property type="entry name" value="WH-like_DNA-bd_sf"/>
</dbReference>
<gene>
    <name evidence="5" type="ORF">EDM56_26265</name>
</gene>
<dbReference type="GO" id="GO:0003700">
    <property type="term" value="F:DNA-binding transcription factor activity"/>
    <property type="evidence" value="ECO:0007669"/>
    <property type="project" value="InterPro"/>
</dbReference>
<protein>
    <submittedName>
        <fullName evidence="5">GntR family transcriptional regulator</fullName>
    </submittedName>
</protein>
<dbReference type="InterPro" id="IPR050679">
    <property type="entry name" value="Bact_HTH_transcr_reg"/>
</dbReference>
<evidence type="ECO:0000313" key="5">
    <source>
        <dbReference type="EMBL" id="RNB81226.1"/>
    </source>
</evidence>
<keyword evidence="2" id="KW-0238">DNA-binding</keyword>
<dbReference type="SMART" id="SM00866">
    <property type="entry name" value="UTRA"/>
    <property type="match status" value="1"/>
</dbReference>
<dbReference type="Pfam" id="PF07702">
    <property type="entry name" value="UTRA"/>
    <property type="match status" value="1"/>
</dbReference>
<dbReference type="EMBL" id="RHHQ01000023">
    <property type="protein sequence ID" value="RNB81226.1"/>
    <property type="molecule type" value="Genomic_DNA"/>
</dbReference>
<organism evidence="5 6">
    <name type="scientific">Brevibacillus fluminis</name>
    <dbReference type="NCBI Taxonomy" id="511487"/>
    <lineage>
        <taxon>Bacteria</taxon>
        <taxon>Bacillati</taxon>
        <taxon>Bacillota</taxon>
        <taxon>Bacilli</taxon>
        <taxon>Bacillales</taxon>
        <taxon>Paenibacillaceae</taxon>
        <taxon>Brevibacillus</taxon>
    </lineage>
</organism>
<keyword evidence="6" id="KW-1185">Reference proteome</keyword>
<evidence type="ECO:0000256" key="3">
    <source>
        <dbReference type="ARBA" id="ARBA00023163"/>
    </source>
</evidence>
<dbReference type="InterPro" id="IPR028978">
    <property type="entry name" value="Chorismate_lyase_/UTRA_dom_sf"/>
</dbReference>
<name>A0A3M8CZH4_9BACL</name>
<dbReference type="InterPro" id="IPR036390">
    <property type="entry name" value="WH_DNA-bd_sf"/>
</dbReference>
<evidence type="ECO:0000256" key="1">
    <source>
        <dbReference type="ARBA" id="ARBA00023015"/>
    </source>
</evidence>
<dbReference type="GO" id="GO:0003677">
    <property type="term" value="F:DNA binding"/>
    <property type="evidence" value="ECO:0007669"/>
    <property type="project" value="UniProtKB-KW"/>
</dbReference>
<dbReference type="PROSITE" id="PS50949">
    <property type="entry name" value="HTH_GNTR"/>
    <property type="match status" value="1"/>
</dbReference>
<dbReference type="InterPro" id="IPR000524">
    <property type="entry name" value="Tscrpt_reg_HTH_GntR"/>
</dbReference>
<dbReference type="PANTHER" id="PTHR44846:SF1">
    <property type="entry name" value="MANNOSYL-D-GLYCERATE TRANSPORT_METABOLISM SYSTEM REPRESSOR MNGR-RELATED"/>
    <property type="match status" value="1"/>
</dbReference>
<reference evidence="5 6" key="1">
    <citation type="submission" date="2018-10" db="EMBL/GenBank/DDBJ databases">
        <title>Phylogenomics of Brevibacillus.</title>
        <authorList>
            <person name="Dunlap C."/>
        </authorList>
    </citation>
    <scope>NUCLEOTIDE SEQUENCE [LARGE SCALE GENOMIC DNA]</scope>
    <source>
        <strain evidence="5 6">JCM 15716</strain>
    </source>
</reference>
<dbReference type="SMART" id="SM00345">
    <property type="entry name" value="HTH_GNTR"/>
    <property type="match status" value="1"/>
</dbReference>
<dbReference type="InterPro" id="IPR011663">
    <property type="entry name" value="UTRA"/>
</dbReference>
<dbReference type="SUPFAM" id="SSF64288">
    <property type="entry name" value="Chorismate lyase-like"/>
    <property type="match status" value="1"/>
</dbReference>
<dbReference type="Gene3D" id="3.40.1410.10">
    <property type="entry name" value="Chorismate lyase-like"/>
    <property type="match status" value="1"/>
</dbReference>
<accession>A0A3M8CZH4</accession>
<evidence type="ECO:0000259" key="4">
    <source>
        <dbReference type="PROSITE" id="PS50949"/>
    </source>
</evidence>
<proteinExistence type="predicted"/>
<comment type="caution">
    <text evidence="5">The sequence shown here is derived from an EMBL/GenBank/DDBJ whole genome shotgun (WGS) entry which is preliminary data.</text>
</comment>
<dbReference type="Gene3D" id="1.10.10.10">
    <property type="entry name" value="Winged helix-like DNA-binding domain superfamily/Winged helix DNA-binding domain"/>
    <property type="match status" value="1"/>
</dbReference>
<dbReference type="PRINTS" id="PR00035">
    <property type="entry name" value="HTHGNTR"/>
</dbReference>
<feature type="domain" description="HTH gntR-type" evidence="4">
    <location>
        <begin position="8"/>
        <end position="76"/>
    </location>
</feature>
<dbReference type="AlphaFoldDB" id="A0A3M8CZH4"/>
<dbReference type="OrthoDB" id="457376at2"/>
<dbReference type="CDD" id="cd07377">
    <property type="entry name" value="WHTH_GntR"/>
    <property type="match status" value="1"/>
</dbReference>
<dbReference type="SUPFAM" id="SSF46785">
    <property type="entry name" value="Winged helix' DNA-binding domain"/>
    <property type="match status" value="1"/>
</dbReference>
<evidence type="ECO:0000313" key="6">
    <source>
        <dbReference type="Proteomes" id="UP000271031"/>
    </source>
</evidence>
<evidence type="ECO:0000256" key="2">
    <source>
        <dbReference type="ARBA" id="ARBA00023125"/>
    </source>
</evidence>
<dbReference type="Proteomes" id="UP000271031">
    <property type="component" value="Unassembled WGS sequence"/>
</dbReference>
<dbReference type="PANTHER" id="PTHR44846">
    <property type="entry name" value="MANNOSYL-D-GLYCERATE TRANSPORT/METABOLISM SYSTEM REPRESSOR MNGR-RELATED"/>
    <property type="match status" value="1"/>
</dbReference>
<keyword evidence="1" id="KW-0805">Transcription regulation</keyword>
<dbReference type="Pfam" id="PF00392">
    <property type="entry name" value="GntR"/>
    <property type="match status" value="1"/>
</dbReference>
<dbReference type="GO" id="GO:0045892">
    <property type="term" value="P:negative regulation of DNA-templated transcription"/>
    <property type="evidence" value="ECO:0007669"/>
    <property type="project" value="TreeGrafter"/>
</dbReference>